<name>A0ABZ2AZX9_9TREE</name>
<keyword evidence="2" id="KW-0472">Membrane</keyword>
<evidence type="ECO:0000256" key="1">
    <source>
        <dbReference type="SAM" id="MobiDB-lite"/>
    </source>
</evidence>
<keyword evidence="2" id="KW-1133">Transmembrane helix</keyword>
<evidence type="ECO:0000313" key="3">
    <source>
        <dbReference type="EMBL" id="WVO24100.1"/>
    </source>
</evidence>
<protein>
    <submittedName>
        <fullName evidence="3">Uncharacterized protein</fullName>
    </submittedName>
</protein>
<feature type="region of interest" description="Disordered" evidence="1">
    <location>
        <begin position="308"/>
        <end position="332"/>
    </location>
</feature>
<reference evidence="3 4" key="1">
    <citation type="submission" date="2024-01" db="EMBL/GenBank/DDBJ databases">
        <title>Comparative genomics of Cryptococcus and Kwoniella reveals pathogenesis evolution and contrasting modes of karyotype evolution via chromosome fusion or intercentromeric recombination.</title>
        <authorList>
            <person name="Coelho M.A."/>
            <person name="David-Palma M."/>
            <person name="Shea T."/>
            <person name="Bowers K."/>
            <person name="McGinley-Smith S."/>
            <person name="Mohammad A.W."/>
            <person name="Gnirke A."/>
            <person name="Yurkov A.M."/>
            <person name="Nowrousian M."/>
            <person name="Sun S."/>
            <person name="Cuomo C.A."/>
            <person name="Heitman J."/>
        </authorList>
    </citation>
    <scope>NUCLEOTIDE SEQUENCE [LARGE SCALE GENOMIC DNA]</scope>
    <source>
        <strain evidence="3 4">7685027</strain>
    </source>
</reference>
<dbReference type="GeneID" id="89992234"/>
<dbReference type="Proteomes" id="UP001432216">
    <property type="component" value="Chromosome 10"/>
</dbReference>
<proteinExistence type="predicted"/>
<feature type="transmembrane region" description="Helical" evidence="2">
    <location>
        <begin position="226"/>
        <end position="246"/>
    </location>
</feature>
<feature type="compositionally biased region" description="Acidic residues" evidence="1">
    <location>
        <begin position="314"/>
        <end position="326"/>
    </location>
</feature>
<dbReference type="EMBL" id="CP143815">
    <property type="protein sequence ID" value="WVO24100.1"/>
    <property type="molecule type" value="Genomic_DNA"/>
</dbReference>
<keyword evidence="2" id="KW-0812">Transmembrane</keyword>
<keyword evidence="4" id="KW-1185">Reference proteome</keyword>
<organism evidence="3 4">
    <name type="scientific">Cryptococcus decagattii</name>
    <dbReference type="NCBI Taxonomy" id="1859122"/>
    <lineage>
        <taxon>Eukaryota</taxon>
        <taxon>Fungi</taxon>
        <taxon>Dikarya</taxon>
        <taxon>Basidiomycota</taxon>
        <taxon>Agaricomycotina</taxon>
        <taxon>Tremellomycetes</taxon>
        <taxon>Tremellales</taxon>
        <taxon>Cryptococcaceae</taxon>
        <taxon>Cryptococcus</taxon>
        <taxon>Cryptococcus gattii species complex</taxon>
    </lineage>
</organism>
<dbReference type="RefSeq" id="XP_064723339.1">
    <property type="nucleotide sequence ID" value="XM_064867267.1"/>
</dbReference>
<evidence type="ECO:0000256" key="2">
    <source>
        <dbReference type="SAM" id="Phobius"/>
    </source>
</evidence>
<sequence>MPLPYNRPWLMEIADQQWCPPYLRIPAYEMLAYIWTHRIPIFQSKSPYERAAQVLERIIDSVNSEDGRLGGSLRNGDVRVVDFGIGAGGPLRKIERWINRRRAEKSKPPIQFYLTDLYPMPRSALPKSSPSLPSLVYLPESVNALRAPTSVTSKRHLRTFFLSFHHFNEEQAREIIVDAMRSAEGICIFELQECDFESVMMIILMLAPLTWIFMPFQRPNIRTLIFTYLIPLIPFVLVLDGLISVYRTRSPSHVLHLANLATLSLALEGEDKVTGDMDWKWEHGAERHTWPFGRLVWVVGRRDWSDNNGNVTETEAEAEAEEESYSEAEHGI</sequence>
<feature type="transmembrane region" description="Helical" evidence="2">
    <location>
        <begin position="196"/>
        <end position="214"/>
    </location>
</feature>
<accession>A0ABZ2AZX9</accession>
<evidence type="ECO:0000313" key="4">
    <source>
        <dbReference type="Proteomes" id="UP001432216"/>
    </source>
</evidence>
<gene>
    <name evidence="3" type="ORF">IAS62_005464</name>
</gene>